<accession>A0A504YRH2</accession>
<gene>
    <name evidence="2" type="ORF">FGIG_05893</name>
</gene>
<comment type="caution">
    <text evidence="2">The sequence shown here is derived from an EMBL/GenBank/DDBJ whole genome shotgun (WGS) entry which is preliminary data.</text>
</comment>
<dbReference type="Proteomes" id="UP000316759">
    <property type="component" value="Unassembled WGS sequence"/>
</dbReference>
<keyword evidence="1" id="KW-0812">Transmembrane</keyword>
<name>A0A504YRH2_FASGI</name>
<keyword evidence="1" id="KW-0472">Membrane</keyword>
<reference evidence="2 3" key="1">
    <citation type="submission" date="2019-04" db="EMBL/GenBank/DDBJ databases">
        <title>Annotation for the trematode Fasciola gigantica.</title>
        <authorList>
            <person name="Choi Y.-J."/>
        </authorList>
    </citation>
    <scope>NUCLEOTIDE SEQUENCE [LARGE SCALE GENOMIC DNA]</scope>
    <source>
        <strain evidence="2">Uganda_cow_1</strain>
    </source>
</reference>
<dbReference type="EMBL" id="SUNJ01004052">
    <property type="protein sequence ID" value="TPP64762.1"/>
    <property type="molecule type" value="Genomic_DNA"/>
</dbReference>
<dbReference type="AlphaFoldDB" id="A0A504YRH2"/>
<feature type="transmembrane region" description="Helical" evidence="1">
    <location>
        <begin position="84"/>
        <end position="101"/>
    </location>
</feature>
<keyword evidence="3" id="KW-1185">Reference proteome</keyword>
<evidence type="ECO:0000313" key="2">
    <source>
        <dbReference type="EMBL" id="TPP64762.1"/>
    </source>
</evidence>
<keyword evidence="1" id="KW-1133">Transmembrane helix</keyword>
<sequence length="118" mass="13381">MVSHKPSGCSAAVARFGRTISLQTSETRRTAFASTVWLMKNKQDMAKRYNIEGAGGCSIHRFDRRNSARKCASTDHFVPLNGHLSIQFLFLIFYSVLNSLWNGSIRRVQRITTWVICV</sequence>
<evidence type="ECO:0000313" key="3">
    <source>
        <dbReference type="Proteomes" id="UP000316759"/>
    </source>
</evidence>
<evidence type="ECO:0000256" key="1">
    <source>
        <dbReference type="SAM" id="Phobius"/>
    </source>
</evidence>
<proteinExistence type="predicted"/>
<protein>
    <submittedName>
        <fullName evidence="2">Uncharacterized protein</fullName>
    </submittedName>
</protein>
<organism evidence="2 3">
    <name type="scientific">Fasciola gigantica</name>
    <name type="common">Giant liver fluke</name>
    <dbReference type="NCBI Taxonomy" id="46835"/>
    <lineage>
        <taxon>Eukaryota</taxon>
        <taxon>Metazoa</taxon>
        <taxon>Spiralia</taxon>
        <taxon>Lophotrochozoa</taxon>
        <taxon>Platyhelminthes</taxon>
        <taxon>Trematoda</taxon>
        <taxon>Digenea</taxon>
        <taxon>Plagiorchiida</taxon>
        <taxon>Echinostomata</taxon>
        <taxon>Echinostomatoidea</taxon>
        <taxon>Fasciolidae</taxon>
        <taxon>Fasciola</taxon>
    </lineage>
</organism>